<dbReference type="Proteomes" id="UP000316304">
    <property type="component" value="Unassembled WGS sequence"/>
</dbReference>
<protein>
    <submittedName>
        <fullName evidence="1">Uncharacterized protein</fullName>
    </submittedName>
</protein>
<dbReference type="EMBL" id="SJPT01000004">
    <property type="protein sequence ID" value="TWU22862.1"/>
    <property type="molecule type" value="Genomic_DNA"/>
</dbReference>
<evidence type="ECO:0000313" key="1">
    <source>
        <dbReference type="EMBL" id="TWU22862.1"/>
    </source>
</evidence>
<keyword evidence="2" id="KW-1185">Reference proteome</keyword>
<evidence type="ECO:0000313" key="2">
    <source>
        <dbReference type="Proteomes" id="UP000316304"/>
    </source>
</evidence>
<accession>A0A5C6CFF3</accession>
<proteinExistence type="predicted"/>
<organism evidence="1 2">
    <name type="scientific">Novipirellula galeiformis</name>
    <dbReference type="NCBI Taxonomy" id="2528004"/>
    <lineage>
        <taxon>Bacteria</taxon>
        <taxon>Pseudomonadati</taxon>
        <taxon>Planctomycetota</taxon>
        <taxon>Planctomycetia</taxon>
        <taxon>Pirellulales</taxon>
        <taxon>Pirellulaceae</taxon>
        <taxon>Novipirellula</taxon>
    </lineage>
</organism>
<comment type="caution">
    <text evidence="1">The sequence shown here is derived from an EMBL/GenBank/DDBJ whole genome shotgun (WGS) entry which is preliminary data.</text>
</comment>
<dbReference type="AlphaFoldDB" id="A0A5C6CFF3"/>
<name>A0A5C6CFF3_9BACT</name>
<reference evidence="1 2" key="1">
    <citation type="submission" date="2019-02" db="EMBL/GenBank/DDBJ databases">
        <title>Deep-cultivation of Planctomycetes and their phenomic and genomic characterization uncovers novel biology.</title>
        <authorList>
            <person name="Wiegand S."/>
            <person name="Jogler M."/>
            <person name="Boedeker C."/>
            <person name="Pinto D."/>
            <person name="Vollmers J."/>
            <person name="Rivas-Marin E."/>
            <person name="Kohn T."/>
            <person name="Peeters S.H."/>
            <person name="Heuer A."/>
            <person name="Rast P."/>
            <person name="Oberbeckmann S."/>
            <person name="Bunk B."/>
            <person name="Jeske O."/>
            <person name="Meyerdierks A."/>
            <person name="Storesund J.E."/>
            <person name="Kallscheuer N."/>
            <person name="Luecker S."/>
            <person name="Lage O.M."/>
            <person name="Pohl T."/>
            <person name="Merkel B.J."/>
            <person name="Hornburger P."/>
            <person name="Mueller R.-W."/>
            <person name="Bruemmer F."/>
            <person name="Labrenz M."/>
            <person name="Spormann A.M."/>
            <person name="Op Den Camp H."/>
            <person name="Overmann J."/>
            <person name="Amann R."/>
            <person name="Jetten M.S.M."/>
            <person name="Mascher T."/>
            <person name="Medema M.H."/>
            <person name="Devos D.P."/>
            <person name="Kaster A.-K."/>
            <person name="Ovreas L."/>
            <person name="Rohde M."/>
            <person name="Galperin M.Y."/>
            <person name="Jogler C."/>
        </authorList>
    </citation>
    <scope>NUCLEOTIDE SEQUENCE [LARGE SCALE GENOMIC DNA]</scope>
    <source>
        <strain evidence="1 2">Pla52o</strain>
    </source>
</reference>
<gene>
    <name evidence="1" type="ORF">Pla52o_23910</name>
</gene>
<sequence>MKCTGGRVVRFLICLQVVRPSSVISADIWTSGFFVALVARTNECVARHDHLRRPSKIWHFTDEVIRCSRSMTGWGGLTGSKYPSACTGDVGAVRLETNIVSSVPVMLGVIAINSINTSLHLNLKGRSES</sequence>